<reference evidence="7 8" key="1">
    <citation type="submission" date="2019-08" db="EMBL/GenBank/DDBJ databases">
        <authorList>
            <person name="Alioto T."/>
            <person name="Alioto T."/>
            <person name="Gomez Garrido J."/>
        </authorList>
    </citation>
    <scope>NUCLEOTIDE SEQUENCE [LARGE SCALE GENOMIC DNA]</scope>
</reference>
<dbReference type="InterPro" id="IPR040240">
    <property type="entry name" value="TAF1"/>
</dbReference>
<keyword evidence="3 5" id="KW-0103">Bromodomain</keyword>
<dbReference type="PROSITE" id="PS00633">
    <property type="entry name" value="BROMODOMAIN_1"/>
    <property type="match status" value="1"/>
</dbReference>
<feature type="domain" description="Bromo" evidence="6">
    <location>
        <begin position="1088"/>
        <end position="1158"/>
    </location>
</feature>
<dbReference type="OrthoDB" id="5752at2759"/>
<dbReference type="PROSITE" id="PS50014">
    <property type="entry name" value="BROMODOMAIN_2"/>
    <property type="match status" value="1"/>
</dbReference>
<evidence type="ECO:0000256" key="2">
    <source>
        <dbReference type="ARBA" id="ARBA00009064"/>
    </source>
</evidence>
<sequence>MSSSKYENVDITTLFPDFRVNKPLRFLRLFKSSKSNLLPKVWRHVQTKCKKKIHKYSMDSPFPIDDFRNSDPELEILLGQLNSEFKQEYKYCSNNQAHWRIGPAKLFYDMMGVPENVKELDYGFKLKDNKYKENRIKENPYPDDAYLMVSQLYWEDDIIWNGDDKKHEVIQKMNNKTSFAGWTLYQPSNGNCPLAGGSVCLATKSPFIYSMQQVTALIHNIFPVENEELLHGTWEDEIIWDAQNMEKMPYPKILILDPNDENIILNFPNDEDLAKQMHNSVALTKSKMSHFCKNKSKILNSKVGVINANSEDISLLSSKSSNRDPFNVSNDYYYQSKVSDKCLKYDDIQHSIPVLELRKPFIPTFMGPVYLRNFHRPSMKRYSHGTVAQRTFHPVYPLTENIKIKAKLRKEEQITSGGSNVFFMKTPDDLTGRDGSIILIEYCEEYPPLLSQVGMCSKIKNYYKCNSSKDPALPALQFGETVYAHNELFLGILSPGKTIQVIENNLFRAPIYEHKLLDSDFLLIRTRDAYYVREIDALFTSGQLCPLYEVPGPKAKNAKLFVTNFIRVFIYRLFWKSNDCPKRLRMDDVKQAFPQYSETKLRNILKLCADFKRTGSFSNWWILKPNFYLPPEEEIRAMVSPEQCCAYFSMIAAEQRLQDAGYGVKCILASLEDDNEEIQLKLDDEIKVAPWNTTRAYIQAAKKKCLLQLTGPADPTGCGEGFSYVRITNKSSFNKKVHESLPIKRVIGLHGDLRRWSLTDAKNVIKKFAVPEEEIQQMSRWKMIDLVRKLCTENANANKKEMNKFYRGKHYSIIESYHERYKKECQRIFDLQNQVLSSYELLSTDDEADLGEDNYSDIEKMGKSIEFILTNTKTSTELSKENEEQDRLRLYKMLTEEHNNNIKKVGKKGKYNDDYTRFTSKKPRRVLKIYRTYQGLNGKKFTRVETVRNMDVIDAYIKIKTSNENFTNHHMYQKEIKFRNQIIPDSLKEKDYVPYFVNPDMFINNAGNHLHTVEDNLVNNVEIKHNIENTENRSLILKIPKGILSQKKRKNEFDCDYLKKCKQSPNKLHTDLLTVLSNIFESILNEICNIPDVHPFIYPVDAKKIPDYYNIVQRPMDLQKIRAKIHLKKYKNREQLLYDLNQIVVNCTLYNGKNSSLTAVAHNMLCICVNRIEEKEKEIILLEKAI</sequence>
<dbReference type="Pfam" id="PF00439">
    <property type="entry name" value="Bromodomain"/>
    <property type="match status" value="1"/>
</dbReference>
<accession>A0A5E4MD84</accession>
<dbReference type="GO" id="GO:0051123">
    <property type="term" value="P:RNA polymerase II preinitiation complex assembly"/>
    <property type="evidence" value="ECO:0007669"/>
    <property type="project" value="TreeGrafter"/>
</dbReference>
<dbReference type="InterPro" id="IPR022591">
    <property type="entry name" value="TAF1_HAT_dom"/>
</dbReference>
<dbReference type="GO" id="GO:0005669">
    <property type="term" value="C:transcription factor TFIID complex"/>
    <property type="evidence" value="ECO:0007669"/>
    <property type="project" value="InterPro"/>
</dbReference>
<dbReference type="PANTHER" id="PTHR13900:SF0">
    <property type="entry name" value="TRANSCRIPTION INITIATION FACTOR TFIID SUBUNIT 1"/>
    <property type="match status" value="1"/>
</dbReference>
<evidence type="ECO:0000259" key="6">
    <source>
        <dbReference type="PROSITE" id="PS50014"/>
    </source>
</evidence>
<proteinExistence type="inferred from homology"/>
<protein>
    <recommendedName>
        <fullName evidence="6">Bromo domain-containing protein</fullName>
    </recommendedName>
</protein>
<dbReference type="InterPro" id="IPR001487">
    <property type="entry name" value="Bromodomain"/>
</dbReference>
<evidence type="ECO:0000256" key="3">
    <source>
        <dbReference type="ARBA" id="ARBA00023117"/>
    </source>
</evidence>
<dbReference type="SUPFAM" id="SSF47370">
    <property type="entry name" value="Bromodomain"/>
    <property type="match status" value="1"/>
</dbReference>
<dbReference type="GO" id="GO:0004402">
    <property type="term" value="F:histone acetyltransferase activity"/>
    <property type="evidence" value="ECO:0007669"/>
    <property type="project" value="InterPro"/>
</dbReference>
<dbReference type="InterPro" id="IPR036427">
    <property type="entry name" value="Bromodomain-like_sf"/>
</dbReference>
<keyword evidence="8" id="KW-1185">Reference proteome</keyword>
<organism evidence="7 8">
    <name type="scientific">Cinara cedri</name>
    <dbReference type="NCBI Taxonomy" id="506608"/>
    <lineage>
        <taxon>Eukaryota</taxon>
        <taxon>Metazoa</taxon>
        <taxon>Ecdysozoa</taxon>
        <taxon>Arthropoda</taxon>
        <taxon>Hexapoda</taxon>
        <taxon>Insecta</taxon>
        <taxon>Pterygota</taxon>
        <taxon>Neoptera</taxon>
        <taxon>Paraneoptera</taxon>
        <taxon>Hemiptera</taxon>
        <taxon>Sternorrhyncha</taxon>
        <taxon>Aphidomorpha</taxon>
        <taxon>Aphidoidea</taxon>
        <taxon>Aphididae</taxon>
        <taxon>Lachninae</taxon>
        <taxon>Cinara</taxon>
    </lineage>
</organism>
<dbReference type="PRINTS" id="PR00503">
    <property type="entry name" value="BROMODOMAIN"/>
</dbReference>
<gene>
    <name evidence="7" type="ORF">CINCED_3A023392</name>
</gene>
<dbReference type="GO" id="GO:0017025">
    <property type="term" value="F:TBP-class protein binding"/>
    <property type="evidence" value="ECO:0007669"/>
    <property type="project" value="InterPro"/>
</dbReference>
<comment type="subcellular location">
    <subcellularLocation>
        <location evidence="1">Nucleus</location>
    </subcellularLocation>
</comment>
<dbReference type="EMBL" id="CABPRJ010000510">
    <property type="protein sequence ID" value="VVC30227.1"/>
    <property type="molecule type" value="Genomic_DNA"/>
</dbReference>
<dbReference type="InterPro" id="IPR018359">
    <property type="entry name" value="Bromodomain_CS"/>
</dbReference>
<evidence type="ECO:0000256" key="4">
    <source>
        <dbReference type="ARBA" id="ARBA00023242"/>
    </source>
</evidence>
<dbReference type="Pfam" id="PF12157">
    <property type="entry name" value="DUF3591"/>
    <property type="match status" value="1"/>
</dbReference>
<name>A0A5E4MD84_9HEMI</name>
<evidence type="ECO:0000256" key="5">
    <source>
        <dbReference type="PROSITE-ProRule" id="PRU00035"/>
    </source>
</evidence>
<evidence type="ECO:0000256" key="1">
    <source>
        <dbReference type="ARBA" id="ARBA00004123"/>
    </source>
</evidence>
<comment type="similarity">
    <text evidence="2">Belongs to the TAF1 family.</text>
</comment>
<dbReference type="PANTHER" id="PTHR13900">
    <property type="entry name" value="TRANSCRIPTION INITIATION FACTOR TFIID"/>
    <property type="match status" value="1"/>
</dbReference>
<dbReference type="Gene3D" id="1.20.920.10">
    <property type="entry name" value="Bromodomain-like"/>
    <property type="match status" value="1"/>
</dbReference>
<dbReference type="AlphaFoldDB" id="A0A5E4MD84"/>
<keyword evidence="4" id="KW-0539">Nucleus</keyword>
<dbReference type="GO" id="GO:0016251">
    <property type="term" value="F:RNA polymerase II general transcription initiation factor activity"/>
    <property type="evidence" value="ECO:0007669"/>
    <property type="project" value="InterPro"/>
</dbReference>
<dbReference type="SMART" id="SM00297">
    <property type="entry name" value="BROMO"/>
    <property type="match status" value="1"/>
</dbReference>
<evidence type="ECO:0000313" key="7">
    <source>
        <dbReference type="EMBL" id="VVC30227.1"/>
    </source>
</evidence>
<dbReference type="Proteomes" id="UP000325440">
    <property type="component" value="Unassembled WGS sequence"/>
</dbReference>
<evidence type="ECO:0000313" key="8">
    <source>
        <dbReference type="Proteomes" id="UP000325440"/>
    </source>
</evidence>